<evidence type="ECO:0008006" key="3">
    <source>
        <dbReference type="Google" id="ProtNLM"/>
    </source>
</evidence>
<dbReference type="SUPFAM" id="SSF160574">
    <property type="entry name" value="BT0923-like"/>
    <property type="match status" value="1"/>
</dbReference>
<dbReference type="Proteomes" id="UP001149142">
    <property type="component" value="Unassembled WGS sequence"/>
</dbReference>
<organism evidence="1 2">
    <name type="scientific">Mesoflavibacter profundi</name>
    <dbReference type="NCBI Taxonomy" id="2708110"/>
    <lineage>
        <taxon>Bacteria</taxon>
        <taxon>Pseudomonadati</taxon>
        <taxon>Bacteroidota</taxon>
        <taxon>Flavobacteriia</taxon>
        <taxon>Flavobacteriales</taxon>
        <taxon>Flavobacteriaceae</taxon>
        <taxon>Mesoflavibacter</taxon>
    </lineage>
</organism>
<dbReference type="RefSeq" id="WP_106689134.1">
    <property type="nucleotide sequence ID" value="NZ_CAXQEU010000092.1"/>
</dbReference>
<evidence type="ECO:0000313" key="1">
    <source>
        <dbReference type="EMBL" id="MDA0177066.1"/>
    </source>
</evidence>
<protein>
    <recommendedName>
        <fullName evidence="3">PepSY domain-containing protein</fullName>
    </recommendedName>
</protein>
<gene>
    <name evidence="1" type="ORF">OOZ35_06110</name>
</gene>
<comment type="caution">
    <text evidence="1">The sequence shown here is derived from an EMBL/GenBank/DDBJ whole genome shotgun (WGS) entry which is preliminary data.</text>
</comment>
<sequence length="188" mass="21863">MKLTLTILFSLTVLSVSFSQQKFEKESRISDKNVPETAKQLVNQITPNCTIKWYKEENLNSQSIEAKTKYQNKKYSIEFNLDGTLQDVEVQQKATHIKTSVLKSITTYLKTNYLKHKLKKIQVQYVGTSKQIINYFNNNLNHITINYEIVVKVKTENGKQLLEILFDSEGNMLKSDVIVFRNTDNLEF</sequence>
<proteinExistence type="predicted"/>
<accession>A0ABT4RZV0</accession>
<reference evidence="1" key="1">
    <citation type="submission" date="2022-11" db="EMBL/GenBank/DDBJ databases">
        <title>Refractory cell wall polysaccharides provide important carbon source for microbial heterotrophs in the hadal ocean.</title>
        <authorList>
            <person name="Zhu X."/>
        </authorList>
    </citation>
    <scope>NUCLEOTIDE SEQUENCE</scope>
    <source>
        <strain evidence="1">MTRN7</strain>
    </source>
</reference>
<keyword evidence="2" id="KW-1185">Reference proteome</keyword>
<name>A0ABT4RZV0_9FLAO</name>
<dbReference type="EMBL" id="JAPFGC010000002">
    <property type="protein sequence ID" value="MDA0177066.1"/>
    <property type="molecule type" value="Genomic_DNA"/>
</dbReference>
<dbReference type="Gene3D" id="3.40.1420.30">
    <property type="match status" value="1"/>
</dbReference>
<evidence type="ECO:0000313" key="2">
    <source>
        <dbReference type="Proteomes" id="UP001149142"/>
    </source>
</evidence>